<dbReference type="GO" id="GO:0004084">
    <property type="term" value="F:branched-chain-amino-acid transaminase activity"/>
    <property type="evidence" value="ECO:0007669"/>
    <property type="project" value="UniProtKB-EC"/>
</dbReference>
<dbReference type="InterPro" id="IPR036038">
    <property type="entry name" value="Aminotransferase-like"/>
</dbReference>
<reference evidence="2" key="1">
    <citation type="submission" date="2016-10" db="EMBL/GenBank/DDBJ databases">
        <title>Sequence of Gallionella enrichment culture.</title>
        <authorList>
            <person name="Poehlein A."/>
            <person name="Muehling M."/>
            <person name="Daniel R."/>
        </authorList>
    </citation>
    <scope>NUCLEOTIDE SEQUENCE</scope>
</reference>
<dbReference type="EMBL" id="MLJW01000350">
    <property type="protein sequence ID" value="OIQ88973.1"/>
    <property type="molecule type" value="Genomic_DNA"/>
</dbReference>
<dbReference type="Pfam" id="PF01063">
    <property type="entry name" value="Aminotran_4"/>
    <property type="match status" value="1"/>
</dbReference>
<dbReference type="GO" id="GO:0046394">
    <property type="term" value="P:carboxylic acid biosynthetic process"/>
    <property type="evidence" value="ECO:0007669"/>
    <property type="project" value="UniProtKB-ARBA"/>
</dbReference>
<name>A0A1J5RLE8_9ZZZZ</name>
<keyword evidence="2" id="KW-0808">Transferase</keyword>
<organism evidence="2">
    <name type="scientific">mine drainage metagenome</name>
    <dbReference type="NCBI Taxonomy" id="410659"/>
    <lineage>
        <taxon>unclassified sequences</taxon>
        <taxon>metagenomes</taxon>
        <taxon>ecological metagenomes</taxon>
    </lineage>
</organism>
<gene>
    <name evidence="2" type="primary">ilvE_9</name>
    <name evidence="2" type="ORF">GALL_291520</name>
</gene>
<dbReference type="InterPro" id="IPR050571">
    <property type="entry name" value="Class-IV_PLP-Dep_Aminotrnsfr"/>
</dbReference>
<comment type="similarity">
    <text evidence="1">Belongs to the class-IV pyridoxal-phosphate-dependent aminotransferase family.</text>
</comment>
<dbReference type="SUPFAM" id="SSF56752">
    <property type="entry name" value="D-aminoacid aminotransferase-like PLP-dependent enzymes"/>
    <property type="match status" value="1"/>
</dbReference>
<protein>
    <submittedName>
        <fullName evidence="2">Putative branched-chain-amino-acid aminotransferase</fullName>
        <ecNumber evidence="2">2.6.1.42</ecNumber>
    </submittedName>
</protein>
<dbReference type="PANTHER" id="PTHR42743">
    <property type="entry name" value="AMINO-ACID AMINOTRANSFERASE"/>
    <property type="match status" value="1"/>
</dbReference>
<evidence type="ECO:0000256" key="1">
    <source>
        <dbReference type="ARBA" id="ARBA00009320"/>
    </source>
</evidence>
<proteinExistence type="inferred from homology"/>
<comment type="caution">
    <text evidence="2">The sequence shown here is derived from an EMBL/GenBank/DDBJ whole genome shotgun (WGS) entry which is preliminary data.</text>
</comment>
<dbReference type="InterPro" id="IPR043131">
    <property type="entry name" value="BCAT-like_N"/>
</dbReference>
<dbReference type="Gene3D" id="3.20.10.10">
    <property type="entry name" value="D-amino Acid Aminotransferase, subunit A, domain 2"/>
    <property type="match status" value="1"/>
</dbReference>
<dbReference type="EC" id="2.6.1.42" evidence="2"/>
<dbReference type="Gene3D" id="3.30.470.10">
    <property type="match status" value="1"/>
</dbReference>
<dbReference type="InterPro" id="IPR001544">
    <property type="entry name" value="Aminotrans_IV"/>
</dbReference>
<dbReference type="AlphaFoldDB" id="A0A1J5RLE8"/>
<accession>A0A1J5RLE8</accession>
<evidence type="ECO:0000313" key="2">
    <source>
        <dbReference type="EMBL" id="OIQ88973.1"/>
    </source>
</evidence>
<keyword evidence="2" id="KW-0032">Aminotransferase</keyword>
<dbReference type="InterPro" id="IPR043132">
    <property type="entry name" value="BCAT-like_C"/>
</dbReference>
<dbReference type="CDD" id="cd00449">
    <property type="entry name" value="PLPDE_IV"/>
    <property type="match status" value="1"/>
</dbReference>
<sequence length="245" mass="27935">MINGKIILESYHLERLFTSLQTLQFNKASYFISDVFKEEITELAKKNKHKKSARIRITISRSDGGLYDAEDHNPNYLIQTWDMNSVTNRLNENGLVMDVYTKAKKVCDDFSHIKSNNFLCYAMGALWAKENKLNDVVLLNPYNKIADTTIANLFMVKDGVIKTPALTEGCIAGVTRKYLLKCMREEGMPVEETSIAVDDLLQASEVFLTNSIFGIKWVKTMGKSNYTNQLSAVLHKKFIEPLFKQ</sequence>
<dbReference type="PANTHER" id="PTHR42743:SF11">
    <property type="entry name" value="AMINODEOXYCHORISMATE LYASE"/>
    <property type="match status" value="1"/>
</dbReference>